<keyword evidence="2" id="KW-1185">Reference proteome</keyword>
<dbReference type="KEGG" id="poy:PAM_115"/>
<dbReference type="HOGENOM" id="CLU_1314374_0_0_14"/>
<protein>
    <submittedName>
        <fullName evidence="1">Uncharacterized protein</fullName>
    </submittedName>
</protein>
<organism evidence="1 2">
    <name type="scientific">Onion yellows phytoplasma (strain OY-M)</name>
    <dbReference type="NCBI Taxonomy" id="262768"/>
    <lineage>
        <taxon>Bacteria</taxon>
        <taxon>Bacillati</taxon>
        <taxon>Mycoplasmatota</taxon>
        <taxon>Mollicutes</taxon>
        <taxon>Acholeplasmatales</taxon>
        <taxon>Acholeplasmataceae</taxon>
        <taxon>Candidatus Phytoplasma</taxon>
        <taxon>16SrI (Aster yellows group)</taxon>
    </lineage>
</organism>
<dbReference type="EMBL" id="AP006628">
    <property type="protein sequence ID" value="BAD04200.1"/>
    <property type="molecule type" value="Genomic_DNA"/>
</dbReference>
<gene>
    <name evidence="1" type="ordered locus">PAM_115</name>
</gene>
<dbReference type="BioCyc" id="OYEL262768:G1G26-147-MONOMER"/>
<dbReference type="STRING" id="262768.PAM_115"/>
<dbReference type="Proteomes" id="UP000002523">
    <property type="component" value="Chromosome"/>
</dbReference>
<proteinExistence type="predicted"/>
<evidence type="ECO:0000313" key="2">
    <source>
        <dbReference type="Proteomes" id="UP000002523"/>
    </source>
</evidence>
<dbReference type="AlphaFoldDB" id="Q6YRA0"/>
<evidence type="ECO:0000313" key="1">
    <source>
        <dbReference type="EMBL" id="BAD04200.1"/>
    </source>
</evidence>
<name>Q6YRA0_ONYPE</name>
<reference evidence="1 2" key="1">
    <citation type="journal article" date="2004" name="Nat. Genet.">
        <title>Reductive evolution suggested from the complete genome sequence of a plant-pathogenic phytoplasma.</title>
        <authorList>
            <person name="Oshima K."/>
            <person name="Kakizawa S."/>
            <person name="Nishigawa H."/>
            <person name="Jung H.-Y."/>
            <person name="Wei W."/>
            <person name="Suzuki S."/>
            <person name="Arashida R."/>
            <person name="Nakata D."/>
            <person name="Miyata S."/>
            <person name="Ugaki M."/>
            <person name="Namba S."/>
        </authorList>
    </citation>
    <scope>NUCLEOTIDE SEQUENCE [LARGE SCALE GENOMIC DNA]</scope>
    <source>
        <strain evidence="2">OY-M</strain>
    </source>
</reference>
<sequence length="209" mass="24837">MQQTLQEYLEYQKKQIKDKINNIIKKFTTGINAPYFTFNLSNKKIKWYSGSLYYDSIKELEKYLENMTYKATLPTIDSNLTLSFKTKQKENELKEVDYAYYDLVNNDNQVNNNMSVILRFRPFVAPFCLDEKKQEQACKNCTTCQSNSCQDEKDKLKPCEQLKTGFGAWLSPQDCLGEIQQELKNKMIMHHHNKEKQSFYFLKNQYIIF</sequence>
<accession>Q6YRA0</accession>